<reference evidence="2" key="1">
    <citation type="submission" date="2024-07" db="EMBL/GenBank/DDBJ databases">
        <title>Two chromosome-level genome assemblies of Korean endemic species Abeliophyllum distichum and Forsythia ovata (Oleaceae).</title>
        <authorList>
            <person name="Jang H."/>
        </authorList>
    </citation>
    <scope>NUCLEOTIDE SEQUENCE [LARGE SCALE GENOMIC DNA]</scope>
</reference>
<gene>
    <name evidence="1" type="ORF">Adt_42701</name>
</gene>
<proteinExistence type="predicted"/>
<name>A0ABD1PSE6_9LAMI</name>
<evidence type="ECO:0000313" key="2">
    <source>
        <dbReference type="Proteomes" id="UP001604336"/>
    </source>
</evidence>
<comment type="caution">
    <text evidence="1">The sequence shown here is derived from an EMBL/GenBank/DDBJ whole genome shotgun (WGS) entry which is preliminary data.</text>
</comment>
<accession>A0ABD1PSE6</accession>
<dbReference type="EMBL" id="JBFOLK010000013">
    <property type="protein sequence ID" value="KAL2466850.1"/>
    <property type="molecule type" value="Genomic_DNA"/>
</dbReference>
<dbReference type="Proteomes" id="UP001604336">
    <property type="component" value="Unassembled WGS sequence"/>
</dbReference>
<organism evidence="1 2">
    <name type="scientific">Abeliophyllum distichum</name>
    <dbReference type="NCBI Taxonomy" id="126358"/>
    <lineage>
        <taxon>Eukaryota</taxon>
        <taxon>Viridiplantae</taxon>
        <taxon>Streptophyta</taxon>
        <taxon>Embryophyta</taxon>
        <taxon>Tracheophyta</taxon>
        <taxon>Spermatophyta</taxon>
        <taxon>Magnoliopsida</taxon>
        <taxon>eudicotyledons</taxon>
        <taxon>Gunneridae</taxon>
        <taxon>Pentapetalae</taxon>
        <taxon>asterids</taxon>
        <taxon>lamiids</taxon>
        <taxon>Lamiales</taxon>
        <taxon>Oleaceae</taxon>
        <taxon>Forsythieae</taxon>
        <taxon>Abeliophyllum</taxon>
    </lineage>
</organism>
<keyword evidence="2" id="KW-1185">Reference proteome</keyword>
<protein>
    <submittedName>
        <fullName evidence="1">ARM repeat superfamily protein</fullName>
    </submittedName>
</protein>
<sequence>MSQSDTAGAMCCKIPGAEFLSSKLWKKIEDRFSTSRFSLSDGNPPVVGLRNIALAGLRNIPDKNGYPKGFKLENRRHRLQGGRGFIVNPLAEIPRRSLQIPFFFVLFSHVLFDTVL</sequence>
<evidence type="ECO:0000313" key="1">
    <source>
        <dbReference type="EMBL" id="KAL2466850.1"/>
    </source>
</evidence>
<dbReference type="AlphaFoldDB" id="A0ABD1PSE6"/>